<accession>N8Y764</accession>
<sequence>MKCDEVKQQGRKENSMKHSVLAAMLALGSVQAVQAETVQAETETSKPETFMDQFSVHGTLTLSSDYRSRGFSKSDQKLSVQGGLILAHQSGAYLMLWGASATTPNEGSIEADAILGYTWRIDDKNSLDFFYADVNYPGGNFSPNGKSADFGEYGVMYKRVGTFAAKDNFNAAVYYSPNYLFGSGNEYYFSSEYSFPVVENVQLFGSAGYTKQDSVAEFQLGSVPDSKKDSYFDYKVGVRGDYKGVTTELAWVGNNIKSQMDMFDDRLYVSVTKNF</sequence>
<feature type="chain" id="PRO_5004136817" evidence="1">
    <location>
        <begin position="36"/>
        <end position="275"/>
    </location>
</feature>
<evidence type="ECO:0000256" key="1">
    <source>
        <dbReference type="SAM" id="SignalP"/>
    </source>
</evidence>
<feature type="signal peptide" evidence="1">
    <location>
        <begin position="1"/>
        <end position="35"/>
    </location>
</feature>
<protein>
    <submittedName>
        <fullName evidence="2">Uncharacterized protein</fullName>
    </submittedName>
</protein>
<dbReference type="InterPro" id="IPR010239">
    <property type="entry name" value="CHP02001"/>
</dbReference>
<dbReference type="PATRIC" id="fig|1217656.3.peg.3832"/>
<evidence type="ECO:0000313" key="3">
    <source>
        <dbReference type="Proteomes" id="UP000013148"/>
    </source>
</evidence>
<keyword evidence="1" id="KW-0732">Signal</keyword>
<dbReference type="AlphaFoldDB" id="N8Y764"/>
<comment type="caution">
    <text evidence="2">The sequence shown here is derived from an EMBL/GenBank/DDBJ whole genome shotgun (WGS) entry which is preliminary data.</text>
</comment>
<name>N8Y764_ACIGI</name>
<keyword evidence="3" id="KW-1185">Reference proteome</keyword>
<dbReference type="HOGENOM" id="CLU_074587_2_0_6"/>
<proteinExistence type="predicted"/>
<dbReference type="Proteomes" id="UP000013148">
    <property type="component" value="Unassembled WGS sequence"/>
</dbReference>
<gene>
    <name evidence="2" type="ORF">F964_03892</name>
</gene>
<dbReference type="eggNOG" id="ENOG502Z9NJ">
    <property type="taxonomic scope" value="Bacteria"/>
</dbReference>
<organism evidence="2 3">
    <name type="scientific">Acinetobacter guillouiae NIPH 991</name>
    <dbReference type="NCBI Taxonomy" id="1217656"/>
    <lineage>
        <taxon>Bacteria</taxon>
        <taxon>Pseudomonadati</taxon>
        <taxon>Pseudomonadota</taxon>
        <taxon>Gammaproteobacteria</taxon>
        <taxon>Moraxellales</taxon>
        <taxon>Moraxellaceae</taxon>
        <taxon>Acinetobacter</taxon>
    </lineage>
</organism>
<dbReference type="EMBL" id="APPJ01000014">
    <property type="protein sequence ID" value="ENV15170.1"/>
    <property type="molecule type" value="Genomic_DNA"/>
</dbReference>
<dbReference type="NCBIfam" id="TIGR02001">
    <property type="entry name" value="gcw_chp"/>
    <property type="match status" value="1"/>
</dbReference>
<reference evidence="2 3" key="1">
    <citation type="submission" date="2013-02" db="EMBL/GenBank/DDBJ databases">
        <title>The Genome Sequence of Acinetobacter guillouiae NIPH 991.</title>
        <authorList>
            <consortium name="The Broad Institute Genome Sequencing Platform"/>
            <consortium name="The Broad Institute Genome Sequencing Center for Infectious Disease"/>
            <person name="Cerqueira G."/>
            <person name="Feldgarden M."/>
            <person name="Courvalin P."/>
            <person name="Perichon B."/>
            <person name="Grillot-Courvalin C."/>
            <person name="Clermont D."/>
            <person name="Rocha E."/>
            <person name="Yoon E.-J."/>
            <person name="Nemec A."/>
            <person name="Walker B."/>
            <person name="Young S.K."/>
            <person name="Zeng Q."/>
            <person name="Gargeya S."/>
            <person name="Fitzgerald M."/>
            <person name="Haas B."/>
            <person name="Abouelleil A."/>
            <person name="Alvarado L."/>
            <person name="Arachchi H.M."/>
            <person name="Berlin A.M."/>
            <person name="Chapman S.B."/>
            <person name="Dewar J."/>
            <person name="Goldberg J."/>
            <person name="Griggs A."/>
            <person name="Gujja S."/>
            <person name="Hansen M."/>
            <person name="Howarth C."/>
            <person name="Imamovic A."/>
            <person name="Larimer J."/>
            <person name="McCowan C."/>
            <person name="Murphy C."/>
            <person name="Neiman D."/>
            <person name="Pearson M."/>
            <person name="Priest M."/>
            <person name="Roberts A."/>
            <person name="Saif S."/>
            <person name="Shea T."/>
            <person name="Sisk P."/>
            <person name="Sykes S."/>
            <person name="Wortman J."/>
            <person name="Nusbaum C."/>
            <person name="Birren B."/>
        </authorList>
    </citation>
    <scope>NUCLEOTIDE SEQUENCE [LARGE SCALE GENOMIC DNA]</scope>
    <source>
        <strain evidence="2 3">NIPH 991</strain>
    </source>
</reference>
<evidence type="ECO:0000313" key="2">
    <source>
        <dbReference type="EMBL" id="ENV15170.1"/>
    </source>
</evidence>
<dbReference type="Pfam" id="PF09694">
    <property type="entry name" value="Gcw_chp"/>
    <property type="match status" value="1"/>
</dbReference>